<gene>
    <name evidence="1" type="ORF">FIBSPDRAFT_901406</name>
</gene>
<dbReference type="STRING" id="436010.A0A165X6L4"/>
<name>A0A165X6L4_9AGAM</name>
<reference evidence="1 2" key="1">
    <citation type="journal article" date="2016" name="Mol. Biol. Evol.">
        <title>Comparative Genomics of Early-Diverging Mushroom-Forming Fungi Provides Insights into the Origins of Lignocellulose Decay Capabilities.</title>
        <authorList>
            <person name="Nagy L.G."/>
            <person name="Riley R."/>
            <person name="Tritt A."/>
            <person name="Adam C."/>
            <person name="Daum C."/>
            <person name="Floudas D."/>
            <person name="Sun H."/>
            <person name="Yadav J.S."/>
            <person name="Pangilinan J."/>
            <person name="Larsson K.H."/>
            <person name="Matsuura K."/>
            <person name="Barry K."/>
            <person name="Labutti K."/>
            <person name="Kuo R."/>
            <person name="Ohm R.A."/>
            <person name="Bhattacharya S.S."/>
            <person name="Shirouzu T."/>
            <person name="Yoshinaga Y."/>
            <person name="Martin F.M."/>
            <person name="Grigoriev I.V."/>
            <person name="Hibbett D.S."/>
        </authorList>
    </citation>
    <scope>NUCLEOTIDE SEQUENCE [LARGE SCALE GENOMIC DNA]</scope>
    <source>
        <strain evidence="1 2">CBS 109695</strain>
    </source>
</reference>
<evidence type="ECO:0000313" key="1">
    <source>
        <dbReference type="EMBL" id="KZP08259.1"/>
    </source>
</evidence>
<dbReference type="OrthoDB" id="3235114at2759"/>
<proteinExistence type="predicted"/>
<organism evidence="1 2">
    <name type="scientific">Athelia psychrophila</name>
    <dbReference type="NCBI Taxonomy" id="1759441"/>
    <lineage>
        <taxon>Eukaryota</taxon>
        <taxon>Fungi</taxon>
        <taxon>Dikarya</taxon>
        <taxon>Basidiomycota</taxon>
        <taxon>Agaricomycotina</taxon>
        <taxon>Agaricomycetes</taxon>
        <taxon>Agaricomycetidae</taxon>
        <taxon>Atheliales</taxon>
        <taxon>Atheliaceae</taxon>
        <taxon>Athelia</taxon>
    </lineage>
</organism>
<protein>
    <submittedName>
        <fullName evidence="1">Uncharacterized protein</fullName>
    </submittedName>
</protein>
<sequence length="282" mass="32054">MMVREWRHLKMLKCASRAYDPDGVDATALGELQSNVMPAPFLGWKYMLMLTMDTTFRLKSKLRGLISDPSLSLGWMYSMDHTPYSKFVTEAADDKDDYEQRTWVWPSDQNICAGLFASLHWLRQIYRASLSAGYKFIAPAGYKFTMPAKCEISTPPYTSIQLSFVLPHLSFLTVLTGYNSFYGFSLRSTRTLLSLLFVHTPIILSVPPMQIDRSYGQKTAQIPDFTSTAFMTHLSLNNHLFKPISKFHGSWMNQRISETHAQFLAHSISGGGCFAGRMQQLL</sequence>
<dbReference type="EMBL" id="KV417726">
    <property type="protein sequence ID" value="KZP08259.1"/>
    <property type="molecule type" value="Genomic_DNA"/>
</dbReference>
<evidence type="ECO:0000313" key="2">
    <source>
        <dbReference type="Proteomes" id="UP000076532"/>
    </source>
</evidence>
<keyword evidence="2" id="KW-1185">Reference proteome</keyword>
<dbReference type="AlphaFoldDB" id="A0A165X6L4"/>
<accession>A0A165X6L4</accession>
<dbReference type="Proteomes" id="UP000076532">
    <property type="component" value="Unassembled WGS sequence"/>
</dbReference>